<reference evidence="2" key="1">
    <citation type="journal article" date="2019" name="Int. J. Syst. Evol. Microbiol.">
        <title>The Global Catalogue of Microorganisms (GCM) 10K type strain sequencing project: providing services to taxonomists for standard genome sequencing and annotation.</title>
        <authorList>
            <consortium name="The Broad Institute Genomics Platform"/>
            <consortium name="The Broad Institute Genome Sequencing Center for Infectious Disease"/>
            <person name="Wu L."/>
            <person name="Ma J."/>
        </authorList>
    </citation>
    <scope>NUCLEOTIDE SEQUENCE [LARGE SCALE GENOMIC DNA]</scope>
    <source>
        <strain evidence="2">CCUG 67170</strain>
    </source>
</reference>
<keyword evidence="2" id="KW-1185">Reference proteome</keyword>
<name>A0ABV8CT77_9STRE</name>
<protein>
    <recommendedName>
        <fullName evidence="3">Lipoprotein</fullName>
    </recommendedName>
</protein>
<sequence>MKKTNLALLAVALCQLCLFISNKSPVFGGCALIFLVAAFLGEK</sequence>
<dbReference type="EMBL" id="JBHRZV010000006">
    <property type="protein sequence ID" value="MFC3927331.1"/>
    <property type="molecule type" value="Genomic_DNA"/>
</dbReference>
<gene>
    <name evidence="1" type="ORF">ACFORF_01610</name>
</gene>
<evidence type="ECO:0000313" key="1">
    <source>
        <dbReference type="EMBL" id="MFC3927331.1"/>
    </source>
</evidence>
<proteinExistence type="predicted"/>
<organism evidence="1 2">
    <name type="scientific">Streptococcus caprae</name>
    <dbReference type="NCBI Taxonomy" id="1640501"/>
    <lineage>
        <taxon>Bacteria</taxon>
        <taxon>Bacillati</taxon>
        <taxon>Bacillota</taxon>
        <taxon>Bacilli</taxon>
        <taxon>Lactobacillales</taxon>
        <taxon>Streptococcaceae</taxon>
        <taxon>Streptococcus</taxon>
    </lineage>
</organism>
<comment type="caution">
    <text evidence="1">The sequence shown here is derived from an EMBL/GenBank/DDBJ whole genome shotgun (WGS) entry which is preliminary data.</text>
</comment>
<evidence type="ECO:0008006" key="3">
    <source>
        <dbReference type="Google" id="ProtNLM"/>
    </source>
</evidence>
<evidence type="ECO:0000313" key="2">
    <source>
        <dbReference type="Proteomes" id="UP001595807"/>
    </source>
</evidence>
<dbReference type="RefSeq" id="WP_380424748.1">
    <property type="nucleotide sequence ID" value="NZ_JBHRZV010000006.1"/>
</dbReference>
<dbReference type="Proteomes" id="UP001595807">
    <property type="component" value="Unassembled WGS sequence"/>
</dbReference>
<accession>A0ABV8CT77</accession>